<proteinExistence type="predicted"/>
<evidence type="ECO:0008006" key="4">
    <source>
        <dbReference type="Google" id="ProtNLM"/>
    </source>
</evidence>
<organism evidence="3">
    <name type="scientific">Lichtheimia ramosa</name>
    <dbReference type="NCBI Taxonomy" id="688394"/>
    <lineage>
        <taxon>Eukaryota</taxon>
        <taxon>Fungi</taxon>
        <taxon>Fungi incertae sedis</taxon>
        <taxon>Mucoromycota</taxon>
        <taxon>Mucoromycotina</taxon>
        <taxon>Mucoromycetes</taxon>
        <taxon>Mucorales</taxon>
        <taxon>Lichtheimiaceae</taxon>
        <taxon>Lichtheimia</taxon>
    </lineage>
</organism>
<feature type="compositionally biased region" description="Low complexity" evidence="1">
    <location>
        <begin position="296"/>
        <end position="312"/>
    </location>
</feature>
<reference evidence="3" key="1">
    <citation type="journal article" date="2014" name="Genome Announc.">
        <title>De novo whole-genome sequence and genome annotation of Lichtheimia ramosa.</title>
        <authorList>
            <person name="Linde J."/>
            <person name="Schwartze V."/>
            <person name="Binder U."/>
            <person name="Lass-Florl C."/>
            <person name="Voigt K."/>
            <person name="Horn F."/>
        </authorList>
    </citation>
    <scope>NUCLEOTIDE SEQUENCE</scope>
    <source>
        <strain evidence="3">JMRC FSU:6197</strain>
    </source>
</reference>
<feature type="region of interest" description="Disordered" evidence="1">
    <location>
        <begin position="594"/>
        <end position="615"/>
    </location>
</feature>
<feature type="region of interest" description="Disordered" evidence="1">
    <location>
        <begin position="291"/>
        <end position="313"/>
    </location>
</feature>
<feature type="compositionally biased region" description="Basic and acidic residues" evidence="1">
    <location>
        <begin position="194"/>
        <end position="212"/>
    </location>
</feature>
<dbReference type="EMBL" id="LK023332">
    <property type="protein sequence ID" value="CDS09505.1"/>
    <property type="molecule type" value="Genomic_DNA"/>
</dbReference>
<evidence type="ECO:0000256" key="2">
    <source>
        <dbReference type="SAM" id="SignalP"/>
    </source>
</evidence>
<feature type="signal peptide" evidence="2">
    <location>
        <begin position="1"/>
        <end position="25"/>
    </location>
</feature>
<feature type="region of interest" description="Disordered" evidence="1">
    <location>
        <begin position="251"/>
        <end position="279"/>
    </location>
</feature>
<evidence type="ECO:0000313" key="3">
    <source>
        <dbReference type="EMBL" id="CDS09505.1"/>
    </source>
</evidence>
<dbReference type="AlphaFoldDB" id="A0A077WQ67"/>
<feature type="chain" id="PRO_5001726332" description="GOLD domain-containing protein" evidence="2">
    <location>
        <begin position="26"/>
        <end position="615"/>
    </location>
</feature>
<protein>
    <recommendedName>
        <fullName evidence="4">GOLD domain-containing protein</fullName>
    </recommendedName>
</protein>
<feature type="compositionally biased region" description="Polar residues" evidence="1">
    <location>
        <begin position="264"/>
        <end position="273"/>
    </location>
</feature>
<keyword evidence="2" id="KW-0732">Signal</keyword>
<accession>A0A077WQ67</accession>
<feature type="region of interest" description="Disordered" evidence="1">
    <location>
        <begin position="194"/>
        <end position="218"/>
    </location>
</feature>
<evidence type="ECO:0000256" key="1">
    <source>
        <dbReference type="SAM" id="MobiDB-lite"/>
    </source>
</evidence>
<gene>
    <name evidence="3" type="ORF">LRAMOSA10865</name>
</gene>
<sequence length="615" mass="67898">MKFGNLFSITTSAALLLQIGTFVDANPMFAQPPAQHNDDASTQDACSDMRITFPANYPGQDDIVFENNTKHVISWHMTENAFEKVNITLVNKDDDKNVVYLGEFDANRGATNETNFAVDQPGTYHINLDTIGGSAPCQITSSDFEIKASSSSSINQDDTDRAIQAIKSSATQTHANDQKDQDWEEALDEIDGYIRKNHSNDVNEDGDDKKDDDGDLPDFETYIEGLNMDHTKYLDNNKATVDEVITHKNSADDMESTIDPHQNADPQYFTNQDNRTHGNKHLNEELDQLLGDKKSAASSHDNSDSSTNDNAAPVIDKHLNDELNKLEQHHDAPLFSGDSGSIKTQSMAASSTINSNEWSVEELPAPAHEWMDESDNVPNHSNEGSWTSEDIDPSAMVHDDRADWGNVPPTDSKPFDHSNIGHWNEEEVDVTPEPDTKAYTHSDVATGTWVEGDDTESFNVPDHSNVGEWKAEEINADSESWQQVSDIHDDQVEDGWQVTTSDHANIAGSGWTEHADQEHNNIAGSGWTEHVDQEHNNIAGSGWTEHVDQEHNNIAGSGWTEHVDVAESGWVDEASNGAKSHSNVAESGWTEEHANIAESGWAEEHANTAQSGWTE</sequence>
<name>A0A077WQ67_9FUNG</name>
<dbReference type="OrthoDB" id="2289567at2759"/>